<evidence type="ECO:0000313" key="2">
    <source>
        <dbReference type="EMBL" id="CAL1533651.1"/>
    </source>
</evidence>
<dbReference type="EMBL" id="CAXITT010000148">
    <property type="protein sequence ID" value="CAL1533651.1"/>
    <property type="molecule type" value="Genomic_DNA"/>
</dbReference>
<keyword evidence="3" id="KW-1185">Reference proteome</keyword>
<comment type="caution">
    <text evidence="2">The sequence shown here is derived from an EMBL/GenBank/DDBJ whole genome shotgun (WGS) entry which is preliminary data.</text>
</comment>
<accession>A0AAV2HMW9</accession>
<protein>
    <submittedName>
        <fullName evidence="2">Uncharacterized protein</fullName>
    </submittedName>
</protein>
<name>A0AAV2HMW9_LYMST</name>
<feature type="compositionally biased region" description="Polar residues" evidence="1">
    <location>
        <begin position="103"/>
        <end position="118"/>
    </location>
</feature>
<evidence type="ECO:0000313" key="3">
    <source>
        <dbReference type="Proteomes" id="UP001497497"/>
    </source>
</evidence>
<feature type="region of interest" description="Disordered" evidence="1">
    <location>
        <begin position="97"/>
        <end position="118"/>
    </location>
</feature>
<organism evidence="2 3">
    <name type="scientific">Lymnaea stagnalis</name>
    <name type="common">Great pond snail</name>
    <name type="synonym">Helix stagnalis</name>
    <dbReference type="NCBI Taxonomy" id="6523"/>
    <lineage>
        <taxon>Eukaryota</taxon>
        <taxon>Metazoa</taxon>
        <taxon>Spiralia</taxon>
        <taxon>Lophotrochozoa</taxon>
        <taxon>Mollusca</taxon>
        <taxon>Gastropoda</taxon>
        <taxon>Heterobranchia</taxon>
        <taxon>Euthyneura</taxon>
        <taxon>Panpulmonata</taxon>
        <taxon>Hygrophila</taxon>
        <taxon>Lymnaeoidea</taxon>
        <taxon>Lymnaeidae</taxon>
        <taxon>Lymnaea</taxon>
    </lineage>
</organism>
<reference evidence="2 3" key="1">
    <citation type="submission" date="2024-04" db="EMBL/GenBank/DDBJ databases">
        <authorList>
            <consortium name="Genoscope - CEA"/>
            <person name="William W."/>
        </authorList>
    </citation>
    <scope>NUCLEOTIDE SEQUENCE [LARGE SCALE GENOMIC DNA]</scope>
</reference>
<sequence>MDASYIKYGIQETSDRIPDVQLGAERHLPVQEQTRREDEDIDLGGEAFWHSQVIQNNEATDGALNKQTNINYSVQESGHQKEHGLVQEEARSEDIALGEDVLQSDSQTDQSPGNDRSN</sequence>
<dbReference type="Proteomes" id="UP001497497">
    <property type="component" value="Unassembled WGS sequence"/>
</dbReference>
<dbReference type="AlphaFoldDB" id="A0AAV2HMW9"/>
<gene>
    <name evidence="2" type="ORF">GSLYS_00007611001</name>
</gene>
<proteinExistence type="predicted"/>
<evidence type="ECO:0000256" key="1">
    <source>
        <dbReference type="SAM" id="MobiDB-lite"/>
    </source>
</evidence>